<dbReference type="EMBL" id="JBHTIS010003623">
    <property type="protein sequence ID" value="MFD1051469.1"/>
    <property type="molecule type" value="Genomic_DNA"/>
</dbReference>
<keyword evidence="2" id="KW-1185">Reference proteome</keyword>
<gene>
    <name evidence="1" type="ORF">ACFQ1S_40955</name>
</gene>
<dbReference type="Proteomes" id="UP001597045">
    <property type="component" value="Unassembled WGS sequence"/>
</dbReference>
<reference evidence="2" key="1">
    <citation type="journal article" date="2019" name="Int. J. Syst. Evol. Microbiol.">
        <title>The Global Catalogue of Microorganisms (GCM) 10K type strain sequencing project: providing services to taxonomists for standard genome sequencing and annotation.</title>
        <authorList>
            <consortium name="The Broad Institute Genomics Platform"/>
            <consortium name="The Broad Institute Genome Sequencing Center for Infectious Disease"/>
            <person name="Wu L."/>
            <person name="Ma J."/>
        </authorList>
    </citation>
    <scope>NUCLEOTIDE SEQUENCE [LARGE SCALE GENOMIC DNA]</scope>
    <source>
        <strain evidence="2">JCM 31486</strain>
    </source>
</reference>
<evidence type="ECO:0000313" key="2">
    <source>
        <dbReference type="Proteomes" id="UP001597045"/>
    </source>
</evidence>
<accession>A0ABW3MPS0</accession>
<comment type="caution">
    <text evidence="1">The sequence shown here is derived from an EMBL/GenBank/DDBJ whole genome shotgun (WGS) entry which is preliminary data.</text>
</comment>
<sequence>MSIRRRTFLQSSSALALLPLHQATGQVQLRPAALQRLAPGAVKPTGWLATQLDHQFHGLNGRFQEVSHYLQFADTGWTNPANDGWEEVPYWLRGYGDLGYVTGDSRVLTDTERWVNAVLATQASDGYFGPA</sequence>
<protein>
    <submittedName>
        <fullName evidence="1">Uncharacterized protein</fullName>
    </submittedName>
</protein>
<proteinExistence type="predicted"/>
<feature type="non-terminal residue" evidence="1">
    <location>
        <position position="131"/>
    </location>
</feature>
<evidence type="ECO:0000313" key="1">
    <source>
        <dbReference type="EMBL" id="MFD1051469.1"/>
    </source>
</evidence>
<name>A0ABW3MPS0_9PSEU</name>
<organism evidence="1 2">
    <name type="scientific">Kibdelosporangium lantanae</name>
    <dbReference type="NCBI Taxonomy" id="1497396"/>
    <lineage>
        <taxon>Bacteria</taxon>
        <taxon>Bacillati</taxon>
        <taxon>Actinomycetota</taxon>
        <taxon>Actinomycetes</taxon>
        <taxon>Pseudonocardiales</taxon>
        <taxon>Pseudonocardiaceae</taxon>
        <taxon>Kibdelosporangium</taxon>
    </lineage>
</organism>